<dbReference type="Gene3D" id="3.30.420.10">
    <property type="entry name" value="Ribonuclease H-like superfamily/Ribonuclease H"/>
    <property type="match status" value="1"/>
</dbReference>
<reference evidence="1 2" key="1">
    <citation type="submission" date="2016-03" db="EMBL/GenBank/DDBJ databases">
        <title>Trachymyrmex septentrionalis WGS genome.</title>
        <authorList>
            <person name="Nygaard S."/>
            <person name="Hu H."/>
            <person name="Boomsma J."/>
            <person name="Zhang G."/>
        </authorList>
    </citation>
    <scope>NUCLEOTIDE SEQUENCE [LARGE SCALE GENOMIC DNA]</scope>
    <source>
        <strain evidence="1">Tsep2-gDNA-1</strain>
        <tissue evidence="1">Whole body</tissue>
    </source>
</reference>
<keyword evidence="2" id="KW-1185">Reference proteome</keyword>
<sequence length="106" mass="12269">MTKSKSKPPRLPDLNPLDYFLWGQNLKSLVYTSIENDLRNRIVAACEAICRAVCEALFSRLRHDILALQVIAFETLNARIYRIQIKEKIFNYSLNGRAPIEEKSED</sequence>
<dbReference type="InterPro" id="IPR036397">
    <property type="entry name" value="RNaseH_sf"/>
</dbReference>
<evidence type="ECO:0000313" key="1">
    <source>
        <dbReference type="EMBL" id="KYN44113.1"/>
    </source>
</evidence>
<dbReference type="AlphaFoldDB" id="A0A195FUI3"/>
<organism evidence="1 2">
    <name type="scientific">Trachymyrmex septentrionalis</name>
    <dbReference type="NCBI Taxonomy" id="34720"/>
    <lineage>
        <taxon>Eukaryota</taxon>
        <taxon>Metazoa</taxon>
        <taxon>Ecdysozoa</taxon>
        <taxon>Arthropoda</taxon>
        <taxon>Hexapoda</taxon>
        <taxon>Insecta</taxon>
        <taxon>Pterygota</taxon>
        <taxon>Neoptera</taxon>
        <taxon>Endopterygota</taxon>
        <taxon>Hymenoptera</taxon>
        <taxon>Apocrita</taxon>
        <taxon>Aculeata</taxon>
        <taxon>Formicoidea</taxon>
        <taxon>Formicidae</taxon>
        <taxon>Myrmicinae</taxon>
        <taxon>Trachymyrmex</taxon>
    </lineage>
</organism>
<accession>A0A195FUI3</accession>
<dbReference type="GO" id="GO:0003676">
    <property type="term" value="F:nucleic acid binding"/>
    <property type="evidence" value="ECO:0007669"/>
    <property type="project" value="InterPro"/>
</dbReference>
<protein>
    <submittedName>
        <fullName evidence="1">Uncharacterized protein</fullName>
    </submittedName>
</protein>
<name>A0A195FUI3_9HYME</name>
<evidence type="ECO:0000313" key="2">
    <source>
        <dbReference type="Proteomes" id="UP000078541"/>
    </source>
</evidence>
<dbReference type="Proteomes" id="UP000078541">
    <property type="component" value="Unassembled WGS sequence"/>
</dbReference>
<gene>
    <name evidence="1" type="ORF">ALC56_01429</name>
</gene>
<dbReference type="EMBL" id="KQ981261">
    <property type="protein sequence ID" value="KYN44113.1"/>
    <property type="molecule type" value="Genomic_DNA"/>
</dbReference>
<proteinExistence type="predicted"/>